<name>A0A2T4UMK6_9ACTN</name>
<reference evidence="1 2" key="1">
    <citation type="submission" date="2018-03" db="EMBL/GenBank/DDBJ databases">
        <title>Aquarubrobacter algicola gen. nov., sp. nov., a novel actinobacterium isolated from shallow eutrophic lake during the end of cyanobacterial harmful algal blooms.</title>
        <authorList>
            <person name="Chun S.J."/>
        </authorList>
    </citation>
    <scope>NUCLEOTIDE SEQUENCE [LARGE SCALE GENOMIC DNA]</scope>
    <source>
        <strain evidence="1 2">Seoho-28</strain>
    </source>
</reference>
<gene>
    <name evidence="1" type="ORF">C7Y72_12800</name>
</gene>
<sequence length="602" mass="63385">MAALATAGLAPAGPAHGATVRLEPLRQAALLDGGTATARVDVPRGTRWELRLRPLGRPAATPDARRTGAGPRARVALRLTAAAAGRVSACRRSRLVAELRVRGRVAGRRAVRRLRLDPLRCAGEGRPRGAPGYRAGVGVRSIAPRAQDGTVFLGGYGIGGGSPFAAGRRADGTLADGIEVRAVAIEADGRAVLLADAEVQGWFAAVQEGPYGLTDLRREVAARSGGLLDPQRVVVQSNHSHSAPDLLGAWGGVSLSYRRLVYDRTVEAALEALARLQPVTVAYGTADAEPLISNQFEGDPQNPDADDEIRVLEARAARDGRTVVTVVNHSAHATVLGPSNLRASGDWTTSANLELERRTGAPAVTLMGTLGRTQPRDRGCPDAKAGEERDLCAVRGYAAKVVDRVADARAAAGPVGVRPIVDGRSFLVQDLSTNPPVLGLNYVGAPLGAQLSRSITPPWLTGTYVGTTTATLRIGDVLLSAVPGEAYPQIAELVRTLTRGAKGWMTMGLAGDQLGYLIAPRAAYPEPLRRTLFNERGDQISPIDNDNYLFNVSLTVGERVTCSLLRGAGELLERGTAPRDAYDRCASYDDDLLRAPGADIGG</sequence>
<dbReference type="AlphaFoldDB" id="A0A2T4UMK6"/>
<evidence type="ECO:0000313" key="1">
    <source>
        <dbReference type="EMBL" id="PTL60454.1"/>
    </source>
</evidence>
<keyword evidence="2" id="KW-1185">Reference proteome</keyword>
<accession>A0A2T4UMK6</accession>
<dbReference type="Proteomes" id="UP000240739">
    <property type="component" value="Unassembled WGS sequence"/>
</dbReference>
<proteinExistence type="predicted"/>
<organism evidence="1 2">
    <name type="scientific">Paraconexibacter algicola</name>
    <dbReference type="NCBI Taxonomy" id="2133960"/>
    <lineage>
        <taxon>Bacteria</taxon>
        <taxon>Bacillati</taxon>
        <taxon>Actinomycetota</taxon>
        <taxon>Thermoleophilia</taxon>
        <taxon>Solirubrobacterales</taxon>
        <taxon>Paraconexibacteraceae</taxon>
        <taxon>Paraconexibacter</taxon>
    </lineage>
</organism>
<dbReference type="EMBL" id="PYYB01000001">
    <property type="protein sequence ID" value="PTL60454.1"/>
    <property type="molecule type" value="Genomic_DNA"/>
</dbReference>
<protein>
    <recommendedName>
        <fullName evidence="3">Neutral/alkaline non-lysosomal ceramidase N-terminal domain-containing protein</fullName>
    </recommendedName>
</protein>
<evidence type="ECO:0000313" key="2">
    <source>
        <dbReference type="Proteomes" id="UP000240739"/>
    </source>
</evidence>
<evidence type="ECO:0008006" key="3">
    <source>
        <dbReference type="Google" id="ProtNLM"/>
    </source>
</evidence>
<comment type="caution">
    <text evidence="1">The sequence shown here is derived from an EMBL/GenBank/DDBJ whole genome shotgun (WGS) entry which is preliminary data.</text>
</comment>